<name>A0ABY6MKH2_9BACT</name>
<dbReference type="Pfam" id="PF04892">
    <property type="entry name" value="VanZ"/>
    <property type="match status" value="1"/>
</dbReference>
<protein>
    <submittedName>
        <fullName evidence="3">VanZ family protein</fullName>
    </submittedName>
</protein>
<dbReference type="InterPro" id="IPR006976">
    <property type="entry name" value="VanZ-like"/>
</dbReference>
<organism evidence="3 4">
    <name type="scientific">Algoriphagus halophytocola</name>
    <dbReference type="NCBI Taxonomy" id="2991499"/>
    <lineage>
        <taxon>Bacteria</taxon>
        <taxon>Pseudomonadati</taxon>
        <taxon>Bacteroidota</taxon>
        <taxon>Cytophagia</taxon>
        <taxon>Cytophagales</taxon>
        <taxon>Cyclobacteriaceae</taxon>
        <taxon>Algoriphagus</taxon>
    </lineage>
</organism>
<accession>A0ABY6MKH2</accession>
<evidence type="ECO:0000259" key="2">
    <source>
        <dbReference type="Pfam" id="PF04892"/>
    </source>
</evidence>
<keyword evidence="1" id="KW-0812">Transmembrane</keyword>
<keyword evidence="1" id="KW-0472">Membrane</keyword>
<dbReference type="RefSeq" id="WP_264810994.1">
    <property type="nucleotide sequence ID" value="NZ_CP110226.1"/>
</dbReference>
<sequence>MRLRTGLAILCLLVISVAMLTPGENFPEQTFQAEDKLVHLICFGTLSFLWCGVGIKRAEVRGVQGRLLINFIIFGIAAGVILETAQQFVPNRTFDYMDMIVNLIGGFSGLLAYFKIPTTRIGLD</sequence>
<dbReference type="EMBL" id="CP110226">
    <property type="protein sequence ID" value="UZD24278.1"/>
    <property type="molecule type" value="Genomic_DNA"/>
</dbReference>
<feature type="transmembrane region" description="Helical" evidence="1">
    <location>
        <begin position="36"/>
        <end position="55"/>
    </location>
</feature>
<feature type="domain" description="VanZ-like" evidence="2">
    <location>
        <begin position="34"/>
        <end position="114"/>
    </location>
</feature>
<feature type="transmembrane region" description="Helical" evidence="1">
    <location>
        <begin position="67"/>
        <end position="84"/>
    </location>
</feature>
<dbReference type="PANTHER" id="PTHR28008">
    <property type="entry name" value="DOMAIN PROTEIN, PUTATIVE (AFU_ORTHOLOGUE AFUA_3G10980)-RELATED"/>
    <property type="match status" value="1"/>
</dbReference>
<dbReference type="PANTHER" id="PTHR28008:SF1">
    <property type="entry name" value="DOMAIN PROTEIN, PUTATIVE (AFU_ORTHOLOGUE AFUA_3G10980)-RELATED"/>
    <property type="match status" value="1"/>
</dbReference>
<evidence type="ECO:0000313" key="3">
    <source>
        <dbReference type="EMBL" id="UZD24278.1"/>
    </source>
</evidence>
<keyword evidence="1" id="KW-1133">Transmembrane helix</keyword>
<gene>
    <name evidence="3" type="ORF">OM944_07195</name>
</gene>
<feature type="transmembrane region" description="Helical" evidence="1">
    <location>
        <begin position="96"/>
        <end position="114"/>
    </location>
</feature>
<keyword evidence="4" id="KW-1185">Reference proteome</keyword>
<dbReference type="Proteomes" id="UP001163156">
    <property type="component" value="Chromosome"/>
</dbReference>
<reference evidence="3" key="1">
    <citation type="submission" date="2022-10" db="EMBL/GenBank/DDBJ databases">
        <title>Algoriphagus sp. a novel bacteria isolate from halophytes salicornia europaea.</title>
        <authorList>
            <person name="Peng Y."/>
            <person name="Jiang L."/>
            <person name="Lee J."/>
        </authorList>
    </citation>
    <scope>NUCLEOTIDE SEQUENCE</scope>
    <source>
        <strain evidence="3">TR-M5</strain>
    </source>
</reference>
<evidence type="ECO:0000256" key="1">
    <source>
        <dbReference type="SAM" id="Phobius"/>
    </source>
</evidence>
<dbReference type="NCBIfam" id="NF037970">
    <property type="entry name" value="vanZ_1"/>
    <property type="match status" value="1"/>
</dbReference>
<proteinExistence type="predicted"/>
<evidence type="ECO:0000313" key="4">
    <source>
        <dbReference type="Proteomes" id="UP001163156"/>
    </source>
</evidence>